<dbReference type="EMBL" id="JAJTVO010000018">
    <property type="protein sequence ID" value="MCE4122689.1"/>
    <property type="molecule type" value="Genomic_DNA"/>
</dbReference>
<evidence type="ECO:0000313" key="2">
    <source>
        <dbReference type="Proteomes" id="UP001200307"/>
    </source>
</evidence>
<dbReference type="Proteomes" id="UP001200307">
    <property type="component" value="Unassembled WGS sequence"/>
</dbReference>
<name>A0AAW4YIJ1_9BACT</name>
<gene>
    <name evidence="1" type="ORF">LYY06_10500</name>
</gene>
<dbReference type="RefSeq" id="WP_233339410.1">
    <property type="nucleotide sequence ID" value="NZ_JAJTVO010000018.1"/>
</dbReference>
<proteinExistence type="predicted"/>
<comment type="caution">
    <text evidence="1">The sequence shown here is derived from an EMBL/GenBank/DDBJ whole genome shotgun (WGS) entry which is preliminary data.</text>
</comment>
<protein>
    <submittedName>
        <fullName evidence="1">Uncharacterized protein</fullName>
    </submittedName>
</protein>
<accession>A0AAW4YIJ1</accession>
<evidence type="ECO:0000313" key="1">
    <source>
        <dbReference type="EMBL" id="MCE4122689.1"/>
    </source>
</evidence>
<sequence length="110" mass="12885">MSSIIDGHQFDAIVQADILLYYLSMVYTKSYNGRKVWYPHLSIYNKAFVILPKLVSCRYFEKVKVLFEVSTKEAFVSLIQGLPDKIEQDYRYRIPHVKEGLCVDKVCTLR</sequence>
<dbReference type="AlphaFoldDB" id="A0AAW4YIJ1"/>
<organism evidence="1 2">
    <name type="scientific">Segatella copri</name>
    <dbReference type="NCBI Taxonomy" id="165179"/>
    <lineage>
        <taxon>Bacteria</taxon>
        <taxon>Pseudomonadati</taxon>
        <taxon>Bacteroidota</taxon>
        <taxon>Bacteroidia</taxon>
        <taxon>Bacteroidales</taxon>
        <taxon>Prevotellaceae</taxon>
        <taxon>Segatella</taxon>
    </lineage>
</organism>
<reference evidence="1" key="1">
    <citation type="submission" date="2021-12" db="EMBL/GenBank/DDBJ databases">
        <authorList>
            <person name="Lv X."/>
        </authorList>
    </citation>
    <scope>NUCLEOTIDE SEQUENCE</scope>
    <source>
        <strain evidence="1">HF2106</strain>
    </source>
</reference>